<keyword evidence="7" id="KW-1185">Reference proteome</keyword>
<dbReference type="InterPro" id="IPR005119">
    <property type="entry name" value="LysR_subst-bd"/>
</dbReference>
<evidence type="ECO:0000256" key="2">
    <source>
        <dbReference type="ARBA" id="ARBA00023015"/>
    </source>
</evidence>
<organism evidence="6 7">
    <name type="scientific">Woeseia oceani</name>
    <dbReference type="NCBI Taxonomy" id="1548547"/>
    <lineage>
        <taxon>Bacteria</taxon>
        <taxon>Pseudomonadati</taxon>
        <taxon>Pseudomonadota</taxon>
        <taxon>Gammaproteobacteria</taxon>
        <taxon>Woeseiales</taxon>
        <taxon>Woeseiaceae</taxon>
        <taxon>Woeseia</taxon>
    </lineage>
</organism>
<dbReference type="Pfam" id="PF00126">
    <property type="entry name" value="HTH_1"/>
    <property type="match status" value="1"/>
</dbReference>
<dbReference type="AlphaFoldDB" id="A0A193LL91"/>
<evidence type="ECO:0000256" key="1">
    <source>
        <dbReference type="ARBA" id="ARBA00009437"/>
    </source>
</evidence>
<dbReference type="PANTHER" id="PTHR30537:SF26">
    <property type="entry name" value="GLYCINE CLEAVAGE SYSTEM TRANSCRIPTIONAL ACTIVATOR"/>
    <property type="match status" value="1"/>
</dbReference>
<reference evidence="6 7" key="1">
    <citation type="submission" date="2016-06" db="EMBL/GenBank/DDBJ databases">
        <title>Complete genome sequence of a deep-branching marine Gamma Proteobacterium Woeseia oceani type strain XK5.</title>
        <authorList>
            <person name="Mu D."/>
            <person name="Du Z."/>
        </authorList>
    </citation>
    <scope>NUCLEOTIDE SEQUENCE [LARGE SCALE GENOMIC DNA]</scope>
    <source>
        <strain evidence="6 7">XK5</strain>
    </source>
</reference>
<comment type="similarity">
    <text evidence="1">Belongs to the LysR transcriptional regulatory family.</text>
</comment>
<dbReference type="SUPFAM" id="SSF46785">
    <property type="entry name" value="Winged helix' DNA-binding domain"/>
    <property type="match status" value="1"/>
</dbReference>
<evidence type="ECO:0000256" key="4">
    <source>
        <dbReference type="ARBA" id="ARBA00023163"/>
    </source>
</evidence>
<dbReference type="EMBL" id="CP016268">
    <property type="protein sequence ID" value="ANO53345.1"/>
    <property type="molecule type" value="Genomic_DNA"/>
</dbReference>
<dbReference type="PANTHER" id="PTHR30537">
    <property type="entry name" value="HTH-TYPE TRANSCRIPTIONAL REGULATOR"/>
    <property type="match status" value="1"/>
</dbReference>
<dbReference type="STRING" id="1548547.BA177_16790"/>
<keyword evidence="2" id="KW-0805">Transcription regulation</keyword>
<dbReference type="Gene3D" id="1.10.10.10">
    <property type="entry name" value="Winged helix-like DNA-binding domain superfamily/Winged helix DNA-binding domain"/>
    <property type="match status" value="1"/>
</dbReference>
<dbReference type="CDD" id="cd08432">
    <property type="entry name" value="PBP2_GcdR_TrpI_HvrB_AmpR_like"/>
    <property type="match status" value="1"/>
</dbReference>
<dbReference type="PROSITE" id="PS50931">
    <property type="entry name" value="HTH_LYSR"/>
    <property type="match status" value="1"/>
</dbReference>
<proteinExistence type="inferred from homology"/>
<dbReference type="Pfam" id="PF03466">
    <property type="entry name" value="LysR_substrate"/>
    <property type="match status" value="1"/>
</dbReference>
<dbReference type="PRINTS" id="PR00039">
    <property type="entry name" value="HTHLYSR"/>
</dbReference>
<gene>
    <name evidence="6" type="ORF">BA177_16790</name>
</gene>
<evidence type="ECO:0000259" key="5">
    <source>
        <dbReference type="PROSITE" id="PS50931"/>
    </source>
</evidence>
<dbReference type="Proteomes" id="UP000092695">
    <property type="component" value="Chromosome"/>
</dbReference>
<keyword evidence="3" id="KW-0238">DNA-binding</keyword>
<dbReference type="Gene3D" id="3.40.190.10">
    <property type="entry name" value="Periplasmic binding protein-like II"/>
    <property type="match status" value="2"/>
</dbReference>
<dbReference type="InterPro" id="IPR036390">
    <property type="entry name" value="WH_DNA-bd_sf"/>
</dbReference>
<dbReference type="KEGG" id="woc:BA177_16790"/>
<dbReference type="FunFam" id="1.10.10.10:FF:000001">
    <property type="entry name" value="LysR family transcriptional regulator"/>
    <property type="match status" value="1"/>
</dbReference>
<dbReference type="SUPFAM" id="SSF53850">
    <property type="entry name" value="Periplasmic binding protein-like II"/>
    <property type="match status" value="1"/>
</dbReference>
<dbReference type="GO" id="GO:0003700">
    <property type="term" value="F:DNA-binding transcription factor activity"/>
    <property type="evidence" value="ECO:0007669"/>
    <property type="project" value="InterPro"/>
</dbReference>
<protein>
    <recommendedName>
        <fullName evidence="5">HTH lysR-type domain-containing protein</fullName>
    </recommendedName>
</protein>
<dbReference type="GO" id="GO:0006351">
    <property type="term" value="P:DNA-templated transcription"/>
    <property type="evidence" value="ECO:0007669"/>
    <property type="project" value="TreeGrafter"/>
</dbReference>
<name>A0A193LL91_9GAMM</name>
<sequence length="289" mass="32705">MRGIRTFCVAARHLSFRLAAEELFVSASAVSHQIKSLEQELQVPLFERNGRSISLTVAGELLFEEANHAVSRIDDAFQQLRGEYRHASLRVSVQPFLASELFVPRLNEFTALYPHIDIHIETSNEVSERHPVTADVSIRLFRTPPSGLAAERLFPLRLVPACSPGFRDSLNLVGWHLAKAVPMVVHSSRPNAWKMWSDNSGIRVPQTSNYIRLDSMTAVTRAAEQGLGAALVSLPMARSWFDSGRLVRLFDYELVTPDNYYFVCEKDQLQRPEVIALRDWVMQSFAVNR</sequence>
<dbReference type="InterPro" id="IPR036388">
    <property type="entry name" value="WH-like_DNA-bd_sf"/>
</dbReference>
<evidence type="ECO:0000256" key="3">
    <source>
        <dbReference type="ARBA" id="ARBA00023125"/>
    </source>
</evidence>
<dbReference type="InterPro" id="IPR000847">
    <property type="entry name" value="LysR_HTH_N"/>
</dbReference>
<feature type="domain" description="HTH lysR-type" evidence="5">
    <location>
        <begin position="1"/>
        <end position="56"/>
    </location>
</feature>
<evidence type="ECO:0000313" key="6">
    <source>
        <dbReference type="EMBL" id="ANO53345.1"/>
    </source>
</evidence>
<dbReference type="InterPro" id="IPR058163">
    <property type="entry name" value="LysR-type_TF_proteobact-type"/>
</dbReference>
<dbReference type="GO" id="GO:0043565">
    <property type="term" value="F:sequence-specific DNA binding"/>
    <property type="evidence" value="ECO:0007669"/>
    <property type="project" value="TreeGrafter"/>
</dbReference>
<keyword evidence="4" id="KW-0804">Transcription</keyword>
<accession>A0A193LL91</accession>
<evidence type="ECO:0000313" key="7">
    <source>
        <dbReference type="Proteomes" id="UP000092695"/>
    </source>
</evidence>